<evidence type="ECO:0000256" key="1">
    <source>
        <dbReference type="SAM" id="MobiDB-lite"/>
    </source>
</evidence>
<protein>
    <submittedName>
        <fullName evidence="2">Uncharacterized protein</fullName>
    </submittedName>
</protein>
<proteinExistence type="predicted"/>
<name>A0A146MDP1_LYGHE</name>
<dbReference type="EMBL" id="GDHC01001959">
    <property type="protein sequence ID" value="JAQ16670.1"/>
    <property type="molecule type" value="Transcribed_RNA"/>
</dbReference>
<evidence type="ECO:0000313" key="2">
    <source>
        <dbReference type="EMBL" id="JAQ16670.1"/>
    </source>
</evidence>
<feature type="region of interest" description="Disordered" evidence="1">
    <location>
        <begin position="22"/>
        <end position="57"/>
    </location>
</feature>
<gene>
    <name evidence="2" type="ORF">g.38691</name>
</gene>
<organism evidence="2">
    <name type="scientific">Lygus hesperus</name>
    <name type="common">Western plant bug</name>
    <dbReference type="NCBI Taxonomy" id="30085"/>
    <lineage>
        <taxon>Eukaryota</taxon>
        <taxon>Metazoa</taxon>
        <taxon>Ecdysozoa</taxon>
        <taxon>Arthropoda</taxon>
        <taxon>Hexapoda</taxon>
        <taxon>Insecta</taxon>
        <taxon>Pterygota</taxon>
        <taxon>Neoptera</taxon>
        <taxon>Paraneoptera</taxon>
        <taxon>Hemiptera</taxon>
        <taxon>Heteroptera</taxon>
        <taxon>Panheteroptera</taxon>
        <taxon>Cimicomorpha</taxon>
        <taxon>Miridae</taxon>
        <taxon>Mirini</taxon>
        <taxon>Lygus</taxon>
    </lineage>
</organism>
<accession>A0A146MDP1</accession>
<sequence>MLNKKTINISYNLIITDTAGVPHNPMLLEHPQDEENDQEVADAPVKDEDDSLSPGGELDVCHEFRKTLRDVVVVEVEVRRVEQLEFRRQRHFRRFGDGRWAGDVHGAVDEVFFELSGDDHDVFPRSKGGLGVDEGQKQTQK</sequence>
<reference evidence="2" key="1">
    <citation type="journal article" date="2016" name="Gigascience">
        <title>De novo construction of an expanded transcriptome assembly for the western tarnished plant bug, Lygus hesperus.</title>
        <authorList>
            <person name="Tassone E.E."/>
            <person name="Geib S.M."/>
            <person name="Hall B."/>
            <person name="Fabrick J.A."/>
            <person name="Brent C.S."/>
            <person name="Hull J.J."/>
        </authorList>
    </citation>
    <scope>NUCLEOTIDE SEQUENCE</scope>
</reference>
<dbReference type="AlphaFoldDB" id="A0A146MDP1"/>